<name>A0ABQ7FWA0_DUNSA</name>
<gene>
    <name evidence="1" type="ORF">DUNSADRAFT_2445</name>
</gene>
<keyword evidence="2" id="KW-1185">Reference proteome</keyword>
<evidence type="ECO:0008006" key="3">
    <source>
        <dbReference type="Google" id="ProtNLM"/>
    </source>
</evidence>
<comment type="caution">
    <text evidence="1">The sequence shown here is derived from an EMBL/GenBank/DDBJ whole genome shotgun (WGS) entry which is preliminary data.</text>
</comment>
<accession>A0ABQ7FWA0</accession>
<organism evidence="1 2">
    <name type="scientific">Dunaliella salina</name>
    <name type="common">Green alga</name>
    <name type="synonym">Protococcus salinus</name>
    <dbReference type="NCBI Taxonomy" id="3046"/>
    <lineage>
        <taxon>Eukaryota</taxon>
        <taxon>Viridiplantae</taxon>
        <taxon>Chlorophyta</taxon>
        <taxon>core chlorophytes</taxon>
        <taxon>Chlorophyceae</taxon>
        <taxon>CS clade</taxon>
        <taxon>Chlamydomonadales</taxon>
        <taxon>Dunaliellaceae</taxon>
        <taxon>Dunaliella</taxon>
    </lineage>
</organism>
<dbReference type="EMBL" id="MU070785">
    <property type="protein sequence ID" value="KAF5826654.1"/>
    <property type="molecule type" value="Genomic_DNA"/>
</dbReference>
<evidence type="ECO:0000313" key="1">
    <source>
        <dbReference type="EMBL" id="KAF5826654.1"/>
    </source>
</evidence>
<dbReference type="Proteomes" id="UP000815325">
    <property type="component" value="Unassembled WGS sequence"/>
</dbReference>
<protein>
    <recommendedName>
        <fullName evidence="3">Secreted protein</fullName>
    </recommendedName>
</protein>
<proteinExistence type="predicted"/>
<evidence type="ECO:0000313" key="2">
    <source>
        <dbReference type="Proteomes" id="UP000815325"/>
    </source>
</evidence>
<sequence>MLCTAMHTRYAHYALCTHAQCTMHTRTALCSHTLCTAMHTHKHAMQAAKAAATRPVHKCPPPRRLSHSRLVLVNLSWQ</sequence>
<reference evidence="1" key="1">
    <citation type="submission" date="2017-08" db="EMBL/GenBank/DDBJ databases">
        <authorList>
            <person name="Polle J.E."/>
            <person name="Barry K."/>
            <person name="Cushman J."/>
            <person name="Schmutz J."/>
            <person name="Tran D."/>
            <person name="Hathwaick L.T."/>
            <person name="Yim W.C."/>
            <person name="Jenkins J."/>
            <person name="Mckie-Krisberg Z.M."/>
            <person name="Prochnik S."/>
            <person name="Lindquist E."/>
            <person name="Dockter R.B."/>
            <person name="Adam C."/>
            <person name="Molina H."/>
            <person name="Bunkerborg J."/>
            <person name="Jin E."/>
            <person name="Buchheim M."/>
            <person name="Magnuson J."/>
        </authorList>
    </citation>
    <scope>NUCLEOTIDE SEQUENCE</scope>
    <source>
        <strain evidence="1">CCAP 19/18</strain>
    </source>
</reference>